<feature type="region of interest" description="Disordered" evidence="1">
    <location>
        <begin position="1"/>
        <end position="29"/>
    </location>
</feature>
<evidence type="ECO:0000313" key="2">
    <source>
        <dbReference type="EMBL" id="EAX86894.1"/>
    </source>
</evidence>
<dbReference type="PANTHER" id="PTHR36929">
    <property type="entry name" value="ATTACHMENT SUBUNIT, PUTATIVE-RELATED"/>
    <property type="match status" value="1"/>
</dbReference>
<gene>
    <name evidence="2" type="ORF">TVAG_279740</name>
</gene>
<evidence type="ECO:0000256" key="1">
    <source>
        <dbReference type="SAM" id="MobiDB-lite"/>
    </source>
</evidence>
<evidence type="ECO:0000313" key="3">
    <source>
        <dbReference type="Proteomes" id="UP000001542"/>
    </source>
</evidence>
<dbReference type="Proteomes" id="UP000001542">
    <property type="component" value="Unassembled WGS sequence"/>
</dbReference>
<keyword evidence="3" id="KW-1185">Reference proteome</keyword>
<sequence length="401" mass="45811">MEGRKSVANNSSTTSAVKVPTTYVSPFLKPLQPPIIPKQLPHTIQDNLSNNLSSSSQNTTDTVVQTAPEQVSHSSTIQGQSDSNSNSNQPSNAPEQVSHVSTSQTTQQTQRQTSNSGTIPIVLTHEEEEEYLVEPEIKESDIRKDAVKRLEQFMKNYPQNLSIQDTNNYSDFYNDIIEAVKKFEDNVQNPTNLSEFFFKLLPYTANIIGLQFCDEFIQTFGPRQQRSLYARLKLFHPYPLTYNWIEELQEHGKEQHFKFYVDVPQGKLAKTFTIQPKQFYEDFLHVISTIAMVEPERVTFGQSVSLYNVRQGLEPLKIAEFTSSSAQLKLDCEFQFVGNSKFSLHTPFNQHIRIFIAGYVGDPITNDDEEEISEEAMEEEEEISEEAMEEEEESSEFTPED</sequence>
<feature type="region of interest" description="Disordered" evidence="1">
    <location>
        <begin position="365"/>
        <end position="401"/>
    </location>
</feature>
<dbReference type="VEuPathDB" id="TrichDB:TVAGG3_0150250"/>
<dbReference type="RefSeq" id="XP_001299824.1">
    <property type="nucleotide sequence ID" value="XM_001299823.1"/>
</dbReference>
<accession>A2G7H2</accession>
<dbReference type="InParanoid" id="A2G7H2"/>
<dbReference type="AlphaFoldDB" id="A2G7H2"/>
<feature type="compositionally biased region" description="Low complexity" evidence="1">
    <location>
        <begin position="78"/>
        <end position="118"/>
    </location>
</feature>
<name>A2G7H2_TRIV3</name>
<reference evidence="2" key="1">
    <citation type="submission" date="2006-10" db="EMBL/GenBank/DDBJ databases">
        <authorList>
            <person name="Amadeo P."/>
            <person name="Zhao Q."/>
            <person name="Wortman J."/>
            <person name="Fraser-Liggett C."/>
            <person name="Carlton J."/>
        </authorList>
    </citation>
    <scope>NUCLEOTIDE SEQUENCE</scope>
    <source>
        <strain evidence="2">G3</strain>
    </source>
</reference>
<dbReference type="PANTHER" id="PTHR36929:SF5">
    <property type="entry name" value="BLR6751 PROTEIN"/>
    <property type="match status" value="1"/>
</dbReference>
<dbReference type="KEGG" id="tva:4744543"/>
<dbReference type="VEuPathDB" id="TrichDB:TVAG_279740"/>
<organism evidence="2 3">
    <name type="scientific">Trichomonas vaginalis (strain ATCC PRA-98 / G3)</name>
    <dbReference type="NCBI Taxonomy" id="412133"/>
    <lineage>
        <taxon>Eukaryota</taxon>
        <taxon>Metamonada</taxon>
        <taxon>Parabasalia</taxon>
        <taxon>Trichomonadida</taxon>
        <taxon>Trichomonadidae</taxon>
        <taxon>Trichomonas</taxon>
    </lineage>
</organism>
<feature type="compositionally biased region" description="Polar residues" evidence="1">
    <location>
        <begin position="7"/>
        <end position="16"/>
    </location>
</feature>
<feature type="compositionally biased region" description="Polar residues" evidence="1">
    <location>
        <begin position="62"/>
        <end position="77"/>
    </location>
</feature>
<protein>
    <submittedName>
        <fullName evidence="2">Uncharacterized protein</fullName>
    </submittedName>
</protein>
<feature type="compositionally biased region" description="Low complexity" evidence="1">
    <location>
        <begin position="46"/>
        <end position="61"/>
    </location>
</feature>
<dbReference type="EMBL" id="DS114550">
    <property type="protein sequence ID" value="EAX86894.1"/>
    <property type="molecule type" value="Genomic_DNA"/>
</dbReference>
<feature type="region of interest" description="Disordered" evidence="1">
    <location>
        <begin position="46"/>
        <end position="119"/>
    </location>
</feature>
<reference evidence="2" key="2">
    <citation type="journal article" date="2007" name="Science">
        <title>Draft genome sequence of the sexually transmitted pathogen Trichomonas vaginalis.</title>
        <authorList>
            <person name="Carlton J.M."/>
            <person name="Hirt R.P."/>
            <person name="Silva J.C."/>
            <person name="Delcher A.L."/>
            <person name="Schatz M."/>
            <person name="Zhao Q."/>
            <person name="Wortman J.R."/>
            <person name="Bidwell S.L."/>
            <person name="Alsmark U.C.M."/>
            <person name="Besteiro S."/>
            <person name="Sicheritz-Ponten T."/>
            <person name="Noel C.J."/>
            <person name="Dacks J.B."/>
            <person name="Foster P.G."/>
            <person name="Simillion C."/>
            <person name="Van de Peer Y."/>
            <person name="Miranda-Saavedra D."/>
            <person name="Barton G.J."/>
            <person name="Westrop G.D."/>
            <person name="Mueller S."/>
            <person name="Dessi D."/>
            <person name="Fiori P.L."/>
            <person name="Ren Q."/>
            <person name="Paulsen I."/>
            <person name="Zhang H."/>
            <person name="Bastida-Corcuera F.D."/>
            <person name="Simoes-Barbosa A."/>
            <person name="Brown M.T."/>
            <person name="Hayes R.D."/>
            <person name="Mukherjee M."/>
            <person name="Okumura C.Y."/>
            <person name="Schneider R."/>
            <person name="Smith A.J."/>
            <person name="Vanacova S."/>
            <person name="Villalvazo M."/>
            <person name="Haas B.J."/>
            <person name="Pertea M."/>
            <person name="Feldblyum T.V."/>
            <person name="Utterback T.R."/>
            <person name="Shu C.L."/>
            <person name="Osoegawa K."/>
            <person name="de Jong P.J."/>
            <person name="Hrdy I."/>
            <person name="Horvathova L."/>
            <person name="Zubacova Z."/>
            <person name="Dolezal P."/>
            <person name="Malik S.B."/>
            <person name="Logsdon J.M. Jr."/>
            <person name="Henze K."/>
            <person name="Gupta A."/>
            <person name="Wang C.C."/>
            <person name="Dunne R.L."/>
            <person name="Upcroft J.A."/>
            <person name="Upcroft P."/>
            <person name="White O."/>
            <person name="Salzberg S.L."/>
            <person name="Tang P."/>
            <person name="Chiu C.-H."/>
            <person name="Lee Y.-S."/>
            <person name="Embley T.M."/>
            <person name="Coombs G.H."/>
            <person name="Mottram J.C."/>
            <person name="Tachezy J."/>
            <person name="Fraser-Liggett C.M."/>
            <person name="Johnson P.J."/>
        </authorList>
    </citation>
    <scope>NUCLEOTIDE SEQUENCE [LARGE SCALE GENOMIC DNA]</scope>
    <source>
        <strain evidence="2">G3</strain>
    </source>
</reference>
<proteinExistence type="predicted"/>